<reference evidence="1 2" key="1">
    <citation type="submission" date="2020-10" db="EMBL/GenBank/DDBJ databases">
        <title>Chromosome-scale genome assembly of the Allis shad, Alosa alosa.</title>
        <authorList>
            <person name="Margot Z."/>
            <person name="Christophe K."/>
            <person name="Cabau C."/>
            <person name="Louis A."/>
            <person name="Berthelot C."/>
            <person name="Parey E."/>
            <person name="Roest Crollius H."/>
            <person name="Montfort J."/>
            <person name="Robinson-Rechavi M."/>
            <person name="Bucao C."/>
            <person name="Bouchez O."/>
            <person name="Gislard M."/>
            <person name="Lluch J."/>
            <person name="Milhes M."/>
            <person name="Lampietro C."/>
            <person name="Lopez Roques C."/>
            <person name="Donnadieu C."/>
            <person name="Braasch I."/>
            <person name="Desvignes T."/>
            <person name="Postlethwait J."/>
            <person name="Bobe J."/>
            <person name="Guiguen Y."/>
        </authorList>
    </citation>
    <scope>NUCLEOTIDE SEQUENCE [LARGE SCALE GENOMIC DNA]</scope>
    <source>
        <strain evidence="1">M-15738</strain>
        <tissue evidence="1">Blood</tissue>
    </source>
</reference>
<name>A0AAV6HK31_9TELE</name>
<protein>
    <submittedName>
        <fullName evidence="1">Uncharacterized protein</fullName>
    </submittedName>
</protein>
<evidence type="ECO:0000313" key="2">
    <source>
        <dbReference type="Proteomes" id="UP000823561"/>
    </source>
</evidence>
<dbReference type="EMBL" id="JADWDJ010000001">
    <property type="protein sequence ID" value="KAG5286296.1"/>
    <property type="molecule type" value="Genomic_DNA"/>
</dbReference>
<organism evidence="1 2">
    <name type="scientific">Alosa alosa</name>
    <name type="common">allis shad</name>
    <dbReference type="NCBI Taxonomy" id="278164"/>
    <lineage>
        <taxon>Eukaryota</taxon>
        <taxon>Metazoa</taxon>
        <taxon>Chordata</taxon>
        <taxon>Craniata</taxon>
        <taxon>Vertebrata</taxon>
        <taxon>Euteleostomi</taxon>
        <taxon>Actinopterygii</taxon>
        <taxon>Neopterygii</taxon>
        <taxon>Teleostei</taxon>
        <taxon>Clupei</taxon>
        <taxon>Clupeiformes</taxon>
        <taxon>Clupeoidei</taxon>
        <taxon>Clupeidae</taxon>
        <taxon>Alosa</taxon>
    </lineage>
</organism>
<dbReference type="AlphaFoldDB" id="A0AAV6HK31"/>
<gene>
    <name evidence="1" type="ORF">AALO_G00013260</name>
</gene>
<keyword evidence="2" id="KW-1185">Reference proteome</keyword>
<sequence length="125" mass="14409">MMELTLQVLKRNPWSIQLMHHQNQTWHPSILTTVRTHTHTHSPQCTHTHSHTHTHTHTETYSCASMSMGASFAVFPPALEECSLLSLVCSLFQSSSSLLASDTRHEWRWLFINTTSPRSHFHSHQ</sequence>
<proteinExistence type="predicted"/>
<evidence type="ECO:0000313" key="1">
    <source>
        <dbReference type="EMBL" id="KAG5286296.1"/>
    </source>
</evidence>
<dbReference type="Proteomes" id="UP000823561">
    <property type="component" value="Chromosome 1"/>
</dbReference>
<accession>A0AAV6HK31</accession>
<comment type="caution">
    <text evidence="1">The sequence shown here is derived from an EMBL/GenBank/DDBJ whole genome shotgun (WGS) entry which is preliminary data.</text>
</comment>